<dbReference type="OrthoDB" id="6467440at2759"/>
<dbReference type="EMBL" id="BMAV01000726">
    <property type="protein sequence ID" value="GFY38242.1"/>
    <property type="molecule type" value="Genomic_DNA"/>
</dbReference>
<comment type="caution">
    <text evidence="2">The sequence shown here is derived from an EMBL/GenBank/DDBJ whole genome shotgun (WGS) entry which is preliminary data.</text>
</comment>
<reference evidence="2" key="1">
    <citation type="submission" date="2020-08" db="EMBL/GenBank/DDBJ databases">
        <title>Multicomponent nature underlies the extraordinary mechanical properties of spider dragline silk.</title>
        <authorList>
            <person name="Kono N."/>
            <person name="Nakamura H."/>
            <person name="Mori M."/>
            <person name="Yoshida Y."/>
            <person name="Ohtoshi R."/>
            <person name="Malay A.D."/>
            <person name="Moran D.A.P."/>
            <person name="Tomita M."/>
            <person name="Numata K."/>
            <person name="Arakawa K."/>
        </authorList>
    </citation>
    <scope>NUCLEOTIDE SEQUENCE</scope>
</reference>
<sequence length="364" mass="40312">MTTDQPNVMELSLPSSTDSTRPGTPTVTNCERLYDITTDIKKFGIVIENIQTTIRALHLNGINDDNDPTLMDQSRRLQEYQRLQHLAVSEFRSQPPCDTPGCTIHHTPSNSPTKNKKSETLKTPATKRKDNEDGFTSPSNRQIAKNRRTSSQTELNFKIDLRNKFQNLKIDQVAGPSSSSNGATHTNSNQRNSTQTNNQADTNTTKKYLPPPVFLKITDNYRTQIKTLNDRLPALRSKMTGDIVRPNVSYAQAANNSAPSNTSNSINRQQMAPLAKGNPATKTPTQASRVLAPPSQPVNANTNPNLVLINQTLQGIIQALSTLAQQINTLNFSENSQTNNSKKSKQAKKRELHALVEAIIDDDE</sequence>
<feature type="compositionally biased region" description="Low complexity" evidence="1">
    <location>
        <begin position="186"/>
        <end position="205"/>
    </location>
</feature>
<protein>
    <submittedName>
        <fullName evidence="2">Uncharacterized protein</fullName>
    </submittedName>
</protein>
<feature type="region of interest" description="Disordered" evidence="1">
    <location>
        <begin position="91"/>
        <end position="155"/>
    </location>
</feature>
<feature type="region of interest" description="Disordered" evidence="1">
    <location>
        <begin position="172"/>
        <end position="209"/>
    </location>
</feature>
<feature type="compositionally biased region" description="Polar residues" evidence="1">
    <location>
        <begin position="13"/>
        <end position="25"/>
    </location>
</feature>
<organism evidence="2 3">
    <name type="scientific">Trichonephila inaurata madagascariensis</name>
    <dbReference type="NCBI Taxonomy" id="2747483"/>
    <lineage>
        <taxon>Eukaryota</taxon>
        <taxon>Metazoa</taxon>
        <taxon>Ecdysozoa</taxon>
        <taxon>Arthropoda</taxon>
        <taxon>Chelicerata</taxon>
        <taxon>Arachnida</taxon>
        <taxon>Araneae</taxon>
        <taxon>Araneomorphae</taxon>
        <taxon>Entelegynae</taxon>
        <taxon>Araneoidea</taxon>
        <taxon>Nephilidae</taxon>
        <taxon>Trichonephila</taxon>
        <taxon>Trichonephila inaurata</taxon>
    </lineage>
</organism>
<feature type="region of interest" description="Disordered" evidence="1">
    <location>
        <begin position="1"/>
        <end position="25"/>
    </location>
</feature>
<gene>
    <name evidence="2" type="ORF">TNIN_376301</name>
</gene>
<evidence type="ECO:0000313" key="2">
    <source>
        <dbReference type="EMBL" id="GFY38242.1"/>
    </source>
</evidence>
<evidence type="ECO:0000313" key="3">
    <source>
        <dbReference type="Proteomes" id="UP000886998"/>
    </source>
</evidence>
<feature type="region of interest" description="Disordered" evidence="1">
    <location>
        <begin position="275"/>
        <end position="298"/>
    </location>
</feature>
<dbReference type="AlphaFoldDB" id="A0A8X6WN44"/>
<proteinExistence type="predicted"/>
<accession>A0A8X6WN44</accession>
<dbReference type="Proteomes" id="UP000886998">
    <property type="component" value="Unassembled WGS sequence"/>
</dbReference>
<evidence type="ECO:0000256" key="1">
    <source>
        <dbReference type="SAM" id="MobiDB-lite"/>
    </source>
</evidence>
<feature type="compositionally biased region" description="Polar residues" evidence="1">
    <location>
        <begin position="175"/>
        <end position="185"/>
    </location>
</feature>
<feature type="compositionally biased region" description="Polar residues" evidence="1">
    <location>
        <begin position="134"/>
        <end position="155"/>
    </location>
</feature>
<keyword evidence="3" id="KW-1185">Reference proteome</keyword>
<name>A0A8X6WN44_9ARAC</name>